<dbReference type="InterPro" id="IPR049517">
    <property type="entry name" value="ACX-like_C"/>
</dbReference>
<dbReference type="GO" id="GO:0006749">
    <property type="term" value="P:glutathione metabolic process"/>
    <property type="evidence" value="ECO:0007669"/>
    <property type="project" value="TreeGrafter"/>
</dbReference>
<keyword evidence="4" id="KW-0560">Oxidoreductase</keyword>
<dbReference type="Pfam" id="PF01968">
    <property type="entry name" value="Hydantoinase_A"/>
    <property type="match status" value="1"/>
</dbReference>
<protein>
    <recommendedName>
        <fullName evidence="13">5-oxoprolinase</fullName>
    </recommendedName>
</protein>
<proteinExistence type="inferred from homology"/>
<feature type="domain" description="Isochorismatase-like" evidence="5">
    <location>
        <begin position="1163"/>
        <end position="1348"/>
    </location>
</feature>
<evidence type="ECO:0000313" key="12">
    <source>
        <dbReference type="Proteomes" id="UP001178507"/>
    </source>
</evidence>
<feature type="domain" description="Hydantoinase A/oxoprolinase" evidence="7">
    <location>
        <begin position="685"/>
        <end position="974"/>
    </location>
</feature>
<evidence type="ECO:0008006" key="13">
    <source>
        <dbReference type="Google" id="ProtNLM"/>
    </source>
</evidence>
<comment type="caution">
    <text evidence="11">The sequence shown here is derived from an EMBL/GenBank/DDBJ whole genome shotgun (WGS) entry which is preliminary data.</text>
</comment>
<feature type="domain" description="Hydantoinase/oxoprolinase N-terminal" evidence="9">
    <location>
        <begin position="571"/>
        <end position="664"/>
    </location>
</feature>
<dbReference type="InterPro" id="IPR036380">
    <property type="entry name" value="Isochorismatase-like_sf"/>
</dbReference>
<dbReference type="Pfam" id="PF19278">
    <property type="entry name" value="Hydant_A_C"/>
    <property type="match status" value="1"/>
</dbReference>
<sequence length="1996" mass="212152">MEQIADEMDATLFRAAFNPIIAEAHDASHGLYHAVSGDTLVQGKSGLPIFVGVMSFAVKAVIEKVAADGDLQDGDIFIFNDAHIGGTHLSDMRLVRPYFRDGELFCYLASVGHWHDVGGAVPGNYNPAATDVFQEAFVLPPVRLARAGEVNRDIIDILLRNTRLPQSAMGDLNGQLGALDLGVRRMDELLDEYGASTITAALDALGHRAEALMRAELEAMPDGRWEALDYLDNDGITDEPLAIRVGLEINGDSMTLDFAGSAPQCAGPVNIALPTTVATAYVAIKHIFPGLPANAGVMRPIEVKVPEGSLLSAEFPSPTGGYTETILRMIDVIFSAFAKVAPDRVVANAYGTINALSIAGKRSNGQPWVMFSFYGGGHGGSLEGDGLNHGNAPISTATIPPMEILEAAYPVMFRQWALRPDSAGAGKHRGGLGAIYEIEVLEENGAEAFLFGERGRFAPKGIVGGQDGAMNRFSYEQDDDWKVPPLASKMRGIKLRQGQAVRLETPGGGGYGKTEDRGRSTLWHRLAGDFHMTGRMVGVDVGGTFTDVFVLNEADGTASVAKVPTTRPDQSGLRDVLEMRRRDRPRTWGLRGDFEPVVDRRNRLEVPERTLADGTIRTPVDLEAVRAAAKTLHDQGCKAVAILFANAYANPANEQAAVAAVREIWANPHVSASSEILPEIREFERFSTTALNAYLQPEVSGYLDRLERALNSRGFDGEFMIVQSNGGVMAVETACRLPVRTALSGPAAGVIAAGYIASSAGFENVITGDMGGTSFDVSLIAGGHSMLSPQTSIDFGMVVRTPMIEITTIGAGGGSIAWVDKGGLLNIGPESAGSDPGPVAYGLGNARPTVTDANVVLGRIDPDNPIGGKLKRLDVDAAREAIDRHVGSPLDLGTLQAAEAILRVANSRMAGAIRLVSIERGFDPKHFAFMPFGGGGALHAGAMLKDVGIARALVPRYPGVTSAMGCVIADMRQDFVQTINSLVATLDESALGDFMQAHVDQGLALLDAARSTFEARELSFELDMAYIGQTHTVSVPMNVLTESSNVIPPTRADIEKAFDAAYKATFGRLLENGVRRIINLRSSVTGMRPKFDLRSLAPETTDPAVPKATRQVHFEESWLETEIFDRLALPVGTVIKGPAILEQPDTTVLVEPDLQATWDLRRTALLTIDLQNDFIHPEGAYGRAGQRADSIADLPGRIAPLARAIRKRGGHYISAQFTLVPDASGAPLIASHLKKLRPFLGKGDFAPGSFGNTLVDELHPADFVIEKVAYSAFYQTRLEFIMRAVGIDTLIVGGIVTNGGVASTLRDAHLRNIDTVLLTDGSAAFDSEVHDATLLSLATVTGQMTCVEALDWLEQALYLSGAAVSYTRLGRPDIGLTSVTEMTETMALIADRTDLPVIIDADTGFGNALNAQRTLRLYERAGASAMQIEDQTYPKRCGHLADKSLIPVSEMAGKVRAMADARNSDETLIIARTDAIAVEGYQAAIDRAESYLEAGADVLFIEAPQSREQLSGIALNFEGRVPLLANMVEGGATPITGAEDLETQGYSIVIFPGGIVRAIARTAGAGGLVAALAAQEAGQSVLVIEADPVPKGSTALSAGLIPAAGTKIQASAGVEDDAIVFAADIQVKAGNENDQALVNRLAYNSAPVIDWLSETFNLPFSLITNFDYPGHSRSRMHGLPTRSGVELIDALRATCEAAGIDIVCERRAGRLFIENGQVGGVAVLRPDGGVETIGCDKLVLACNGFGGNRELVHRFLPEIENGLWFGHDGNRGEALLWGQAIGAGLAHLRSYQGHGNVAQPHGILITWAVIMEGGVQVNNKGRRFWNEAQGYSEAARVVLSQPDGEAFAIFDGRIAGIARQFEDFKHAESLGAVKRNDTLKGLACDLGLPPESLVETVASIPWNGVDNFNRKFGTEALRSPYCGVRVTGALFHTQGGLLTGEGARVIHTDGSGFANLHACGGAACGVSGRGDRGYLSGNGLLSAVVLGKLAGEAPTG</sequence>
<organism evidence="11 12">
    <name type="scientific">Effrenium voratum</name>
    <dbReference type="NCBI Taxonomy" id="2562239"/>
    <lineage>
        <taxon>Eukaryota</taxon>
        <taxon>Sar</taxon>
        <taxon>Alveolata</taxon>
        <taxon>Dinophyceae</taxon>
        <taxon>Suessiales</taxon>
        <taxon>Symbiodiniaceae</taxon>
        <taxon>Effrenium</taxon>
    </lineage>
</organism>
<keyword evidence="12" id="KW-1185">Reference proteome</keyword>
<dbReference type="Pfam" id="PF00890">
    <property type="entry name" value="FAD_binding_2"/>
    <property type="match status" value="1"/>
</dbReference>
<dbReference type="GO" id="GO:0017168">
    <property type="term" value="F:5-oxoprolinase (ATP-hydrolyzing) activity"/>
    <property type="evidence" value="ECO:0007669"/>
    <property type="project" value="TreeGrafter"/>
</dbReference>
<evidence type="ECO:0000259" key="6">
    <source>
        <dbReference type="Pfam" id="PF00890"/>
    </source>
</evidence>
<dbReference type="SUPFAM" id="SSF56425">
    <property type="entry name" value="Succinate dehydrogenase/fumarate reductase flavoprotein, catalytic domain"/>
    <property type="match status" value="1"/>
</dbReference>
<evidence type="ECO:0000256" key="2">
    <source>
        <dbReference type="ARBA" id="ARBA00010403"/>
    </source>
</evidence>
<dbReference type="InterPro" id="IPR003953">
    <property type="entry name" value="FAD-dep_OxRdtase_2_FAD-bd"/>
</dbReference>
<evidence type="ECO:0000313" key="11">
    <source>
        <dbReference type="EMBL" id="CAJ1369621.1"/>
    </source>
</evidence>
<dbReference type="InterPro" id="IPR039556">
    <property type="entry name" value="ICL/PEPM"/>
</dbReference>
<name>A0AA36HIV0_9DINO</name>
<dbReference type="Gene3D" id="3.50.50.60">
    <property type="entry name" value="FAD/NAD(P)-binding domain"/>
    <property type="match status" value="1"/>
</dbReference>
<dbReference type="InterPro" id="IPR027477">
    <property type="entry name" value="Succ_DH/fumarate_Rdtase_cat_sf"/>
</dbReference>
<dbReference type="SUPFAM" id="SSF52499">
    <property type="entry name" value="Isochorismatase-like hydrolases"/>
    <property type="match status" value="1"/>
</dbReference>
<dbReference type="PANTHER" id="PTHR11365">
    <property type="entry name" value="5-OXOPROLINASE RELATED"/>
    <property type="match status" value="1"/>
</dbReference>
<dbReference type="GO" id="GO:0016491">
    <property type="term" value="F:oxidoreductase activity"/>
    <property type="evidence" value="ECO:0007669"/>
    <property type="project" value="UniProtKB-KW"/>
</dbReference>
<comment type="similarity">
    <text evidence="1">Belongs to the isochorismatase family.</text>
</comment>
<dbReference type="PANTHER" id="PTHR11365:SF23">
    <property type="entry name" value="HYPOTHETICAL 5-OXOPROLINASE (EUROFUNG)-RELATED"/>
    <property type="match status" value="1"/>
</dbReference>
<dbReference type="InterPro" id="IPR008040">
    <property type="entry name" value="Hydant_A_N"/>
</dbReference>
<dbReference type="Pfam" id="PF00857">
    <property type="entry name" value="Isochorismatase"/>
    <property type="match status" value="1"/>
</dbReference>
<evidence type="ECO:0000259" key="9">
    <source>
        <dbReference type="Pfam" id="PF05378"/>
    </source>
</evidence>
<dbReference type="InterPro" id="IPR040442">
    <property type="entry name" value="Pyrv_kinase-like_dom_sf"/>
</dbReference>
<evidence type="ECO:0000259" key="10">
    <source>
        <dbReference type="Pfam" id="PF19278"/>
    </source>
</evidence>
<feature type="domain" description="FAD-dependent oxidoreductase 2 FAD-binding" evidence="6">
    <location>
        <begin position="1563"/>
        <end position="1973"/>
    </location>
</feature>
<dbReference type="InterPro" id="IPR045079">
    <property type="entry name" value="Oxoprolinase-like"/>
</dbReference>
<dbReference type="Proteomes" id="UP001178507">
    <property type="component" value="Unassembled WGS sequence"/>
</dbReference>
<dbReference type="SUPFAM" id="SSF51621">
    <property type="entry name" value="Phosphoenolpyruvate/pyruvate domain"/>
    <property type="match status" value="1"/>
</dbReference>
<feature type="domain" description="Hydantoinase/oxoprolinase N-terminal" evidence="9">
    <location>
        <begin position="537"/>
        <end position="569"/>
    </location>
</feature>
<evidence type="ECO:0000259" key="5">
    <source>
        <dbReference type="Pfam" id="PF00857"/>
    </source>
</evidence>
<dbReference type="GO" id="GO:0005829">
    <property type="term" value="C:cytosol"/>
    <property type="evidence" value="ECO:0007669"/>
    <property type="project" value="TreeGrafter"/>
</dbReference>
<keyword evidence="3" id="KW-0285">Flavoprotein</keyword>
<feature type="domain" description="Acetophenone carboxylase-like C-terminal" evidence="10">
    <location>
        <begin position="1017"/>
        <end position="1162"/>
    </location>
</feature>
<dbReference type="SUPFAM" id="SSF51905">
    <property type="entry name" value="FAD/NAD(P)-binding domain"/>
    <property type="match status" value="1"/>
</dbReference>
<dbReference type="CDD" id="cd00377">
    <property type="entry name" value="ICL_PEPM"/>
    <property type="match status" value="1"/>
</dbReference>
<feature type="domain" description="Hydantoinase B/oxoprolinase" evidence="8">
    <location>
        <begin position="2"/>
        <end position="513"/>
    </location>
</feature>
<evidence type="ECO:0000256" key="1">
    <source>
        <dbReference type="ARBA" id="ARBA00006336"/>
    </source>
</evidence>
<evidence type="ECO:0000259" key="7">
    <source>
        <dbReference type="Pfam" id="PF01968"/>
    </source>
</evidence>
<comment type="similarity">
    <text evidence="2">Belongs to the oxoprolinase family.</text>
</comment>
<dbReference type="Pfam" id="PF02538">
    <property type="entry name" value="Hydantoinase_B"/>
    <property type="match status" value="1"/>
</dbReference>
<accession>A0AA36HIV0</accession>
<dbReference type="Gene3D" id="3.90.700.10">
    <property type="entry name" value="Succinate dehydrogenase/fumarate reductase flavoprotein, catalytic domain"/>
    <property type="match status" value="1"/>
</dbReference>
<dbReference type="InterPro" id="IPR002821">
    <property type="entry name" value="Hydantoinase_A"/>
</dbReference>
<dbReference type="InterPro" id="IPR003692">
    <property type="entry name" value="Hydantoinase_B"/>
</dbReference>
<dbReference type="CDD" id="cd00431">
    <property type="entry name" value="cysteine_hydrolases"/>
    <property type="match status" value="1"/>
</dbReference>
<gene>
    <name evidence="11" type="ORF">EVOR1521_LOCUS266</name>
</gene>
<dbReference type="InterPro" id="IPR036188">
    <property type="entry name" value="FAD/NAD-bd_sf"/>
</dbReference>
<reference evidence="11" key="1">
    <citation type="submission" date="2023-08" db="EMBL/GenBank/DDBJ databases">
        <authorList>
            <person name="Chen Y."/>
            <person name="Shah S."/>
            <person name="Dougan E. K."/>
            <person name="Thang M."/>
            <person name="Chan C."/>
        </authorList>
    </citation>
    <scope>NUCLEOTIDE SEQUENCE</scope>
</reference>
<evidence type="ECO:0000256" key="4">
    <source>
        <dbReference type="ARBA" id="ARBA00023002"/>
    </source>
</evidence>
<dbReference type="EMBL" id="CAUJNA010000001">
    <property type="protein sequence ID" value="CAJ1369621.1"/>
    <property type="molecule type" value="Genomic_DNA"/>
</dbReference>
<dbReference type="InterPro" id="IPR015813">
    <property type="entry name" value="Pyrv/PenolPyrv_kinase-like_dom"/>
</dbReference>
<dbReference type="Gene3D" id="3.20.20.60">
    <property type="entry name" value="Phosphoenolpyruvate-binding domains"/>
    <property type="match status" value="1"/>
</dbReference>
<dbReference type="InterPro" id="IPR018523">
    <property type="entry name" value="Isocitrate_lyase_ph_CS"/>
</dbReference>
<dbReference type="Pfam" id="PF13714">
    <property type="entry name" value="PEP_mutase"/>
    <property type="match status" value="1"/>
</dbReference>
<dbReference type="Pfam" id="PF05378">
    <property type="entry name" value="Hydant_A_N"/>
    <property type="match status" value="2"/>
</dbReference>
<dbReference type="PROSITE" id="PS00161">
    <property type="entry name" value="ISOCITRATE_LYASE"/>
    <property type="match status" value="1"/>
</dbReference>
<dbReference type="InterPro" id="IPR000868">
    <property type="entry name" value="Isochorismatase-like_dom"/>
</dbReference>
<evidence type="ECO:0000256" key="3">
    <source>
        <dbReference type="ARBA" id="ARBA00022630"/>
    </source>
</evidence>
<evidence type="ECO:0000259" key="8">
    <source>
        <dbReference type="Pfam" id="PF02538"/>
    </source>
</evidence>